<dbReference type="RefSeq" id="WP_142816973.1">
    <property type="nucleotide sequence ID" value="NZ_CP035503.1"/>
</dbReference>
<dbReference type="AlphaFoldDB" id="A0A515D652"/>
<dbReference type="EMBL" id="CP035503">
    <property type="protein sequence ID" value="QDL35871.1"/>
    <property type="molecule type" value="Genomic_DNA"/>
</dbReference>
<sequence length="195" mass="21621">MKCLLRWLAVVVFSSSLIACAKPLLNLGPFSYTIPQAQLQQAIAKRFPYRQSLGDLLELQVQTPRLSLLPERNRIATALDLALSGRLMGDAYSGTIGMDYGLRFEPRDNTIRMTNVQVTSLNLDGVPAPYQGVVQRYAPRLAEQLFDDFPLHRISAKDMARASDWGYELGGFKVTREGLQVTLNPKPAPAANSVQ</sequence>
<evidence type="ECO:0000256" key="1">
    <source>
        <dbReference type="SAM" id="SignalP"/>
    </source>
</evidence>
<organism evidence="2 3">
    <name type="scientific">Rhodoferax sediminis</name>
    <dbReference type="NCBI Taxonomy" id="2509614"/>
    <lineage>
        <taxon>Bacteria</taxon>
        <taxon>Pseudomonadati</taxon>
        <taxon>Pseudomonadota</taxon>
        <taxon>Betaproteobacteria</taxon>
        <taxon>Burkholderiales</taxon>
        <taxon>Comamonadaceae</taxon>
        <taxon>Rhodoferax</taxon>
    </lineage>
</organism>
<dbReference type="Gene3D" id="3.15.10.40">
    <property type="entry name" value="Uncharacterised protein PF07273, DUF1439"/>
    <property type="match status" value="1"/>
</dbReference>
<dbReference type="Proteomes" id="UP000316798">
    <property type="component" value="Chromosome"/>
</dbReference>
<dbReference type="OrthoDB" id="8895166at2"/>
<keyword evidence="3" id="KW-1185">Reference proteome</keyword>
<protein>
    <submittedName>
        <fullName evidence="2">DUF1439 domain-containing protein</fullName>
    </submittedName>
</protein>
<keyword evidence="1" id="KW-0732">Signal</keyword>
<dbReference type="KEGG" id="rhf:EUB48_00130"/>
<evidence type="ECO:0000313" key="2">
    <source>
        <dbReference type="EMBL" id="QDL35871.1"/>
    </source>
</evidence>
<feature type="signal peptide" evidence="1">
    <location>
        <begin position="1"/>
        <end position="21"/>
    </location>
</feature>
<feature type="chain" id="PRO_5021774972" evidence="1">
    <location>
        <begin position="22"/>
        <end position="195"/>
    </location>
</feature>
<dbReference type="PROSITE" id="PS51257">
    <property type="entry name" value="PROKAR_LIPOPROTEIN"/>
    <property type="match status" value="1"/>
</dbReference>
<accession>A0A515D652</accession>
<gene>
    <name evidence="2" type="ORF">EUB48_00130</name>
</gene>
<name>A0A515D652_9BURK</name>
<proteinExistence type="predicted"/>
<reference evidence="2 3" key="1">
    <citation type="submission" date="2019-01" db="EMBL/GenBank/DDBJ databases">
        <title>Genomic insights into a novel species Rhodoferax sp.</title>
        <authorList>
            <person name="Jin L."/>
        </authorList>
    </citation>
    <scope>NUCLEOTIDE SEQUENCE [LARGE SCALE GENOMIC DNA]</scope>
    <source>
        <strain evidence="2 3">CHu59-6-5</strain>
    </source>
</reference>
<evidence type="ECO:0000313" key="3">
    <source>
        <dbReference type="Proteomes" id="UP000316798"/>
    </source>
</evidence>